<evidence type="ECO:0000256" key="4">
    <source>
        <dbReference type="ARBA" id="ARBA00022737"/>
    </source>
</evidence>
<dbReference type="Ensembl" id="ENSACLT00000069247.1">
    <property type="protein sequence ID" value="ENSACLP00000086308.1"/>
    <property type="gene ID" value="ENSACLG00000025830.2"/>
</dbReference>
<dbReference type="InterPro" id="IPR013098">
    <property type="entry name" value="Ig_I-set"/>
</dbReference>
<evidence type="ECO:0000256" key="5">
    <source>
        <dbReference type="ARBA" id="ARBA00023157"/>
    </source>
</evidence>
<dbReference type="InterPro" id="IPR036179">
    <property type="entry name" value="Ig-like_dom_sf"/>
</dbReference>
<feature type="disulfide bond" evidence="6">
    <location>
        <begin position="75"/>
        <end position="106"/>
    </location>
</feature>
<reference evidence="9" key="3">
    <citation type="submission" date="2025-09" db="UniProtKB">
        <authorList>
            <consortium name="Ensembl"/>
        </authorList>
    </citation>
    <scope>IDENTIFICATION</scope>
</reference>
<keyword evidence="4" id="KW-0677">Repeat</keyword>
<sequence>MQEFLTGKTQTSCATKSQTAVFLPEFALSPQGSFMEDATEDHFLTYRYDDQASRMTRSDEDREIGWDAWSAWSDCSRTCGGGASYSLRRCLNGGSCEGKNIRYRTCSNTDCPAESGDFRAQQCSAHNDIKYQGVTYEWVPAPYDPTAPCTLRCQAKGRSLTVELAPKVLDGTRCRADAFDMCISGVCQEVGCDRQLASGAREDNCGVCGGDGSTCRLVRGQALPHLTPEQCRYQTTVLEVPMGSRFLRLNAKGPDMIGESTLFQKKEETGLQSTGSYVIGNTSLDFQRGNDRQTLRTHGPLGADYIIKIKYGGSKDTVVQFLFYKPIRYQWRETDFFPCSVTCGGGYQLNSAECTDIRSNQTLPEHHCNSYPENTKPTPKLKECNMDPCPESDGFKAVMPHDRFQPLPRWEQGPWTQCSVSCGENGGWQDRSVLCVEEDAHGQFSQVDEWKCTHSPRPVARQICNTFACPQWVAMEWSQCTVTCGRGLRYRVVLCIDHRGQHVGGCSPSLKPHVKEDCLVPVACHKPRESLPVEAKLPWSKQAHELEEHYTATENPTFIPGPWSPCSTTCGPGRQTREVKCQVLLTFTKTEVDLPEEECGGDRPQLERPCNHGPCTRATAVRDHGAPLFHADDLHSWDFRGFTACSATCAAGEVCRSDQDEEVDDALCDPSSRPSVMIRICNPEPCPPRWEVTAWTGCSASCGVGIQTRSVFCMRLLSVDQQDIQTISEDACTDFRPAILQPCNQVDCPPAWETEAWQQCSQTCGDGVQVRKVYCKQLLSTGAYRWLGDDACQVTKPATNRGCGNMDCVPYTAGGEWGKCSVSCGLGIQRRELLCLQLTAAGRQVTVAREQCSGLPSPPLVRTCRMMACPSKSTQTRIKQCPALISTHNIYIQTRKERRLHLTVGGHAYLLPNTSVVIKCPVRRFPKAYIRWLKDGSALPSSQRLGVTKSGSLKIQFLEPEDTGVYKCVAGPASDIFTLQLIGGDGSSAGRPPAPGPNWEEMLPSCYSHDSVLKTIRPGARVSLVPADRLPNWSEHSPLETVAKRPAIIRQQQSVPSTFQKNIDISIGHSALLTNATRSLTIRCPAEGSPPPKISVPRPTVLWHRKDGLLDAGAVSLPSGSLWIRNVSVHNQGTYSCAATNAIGKSTASTVLKVHVSDKWQEARLLIQYSFDCGSHASPCFLFRSAEFGWRFGGWTTCSTSCGSRGTWLRRIRCVSLDGKDVHPDMCQRVPKPATSPVPCNRQACPPRWSVSEWSKCSASCGAGQKQRRVTCQQLDAGGAARTLPAAACEGTSRPADTEPCSANNCPVWVTSPWGKCSGRCLGPTTTLQKRSVVCQHANGSSYTDCDLRSRPVSVRNCSSDLCDVQWRPGAWRACTVVCGSGFQSRRVDCVHSKTGRTLADQHCAWLQRPSTWQHCNTATCGSECEDTTQYCSVVRRLRLCHVDTYKQRCCSSCLRGVDST</sequence>
<dbReference type="InterPro" id="IPR050439">
    <property type="entry name" value="ADAMTS_ADAMTS-like"/>
</dbReference>
<dbReference type="SMART" id="SM00209">
    <property type="entry name" value="TSP1"/>
    <property type="match status" value="13"/>
</dbReference>
<evidence type="ECO:0008006" key="11">
    <source>
        <dbReference type="Google" id="ProtNLM"/>
    </source>
</evidence>
<dbReference type="InterPro" id="IPR013273">
    <property type="entry name" value="ADAMTS/ADAMTS-like"/>
</dbReference>
<dbReference type="PROSITE" id="PS50092">
    <property type="entry name" value="TSP1"/>
    <property type="match status" value="11"/>
</dbReference>
<evidence type="ECO:0000259" key="8">
    <source>
        <dbReference type="PROSITE" id="PS50900"/>
    </source>
</evidence>
<dbReference type="PANTHER" id="PTHR13723">
    <property type="entry name" value="ADAMTS A DISINTEGRIN AND METALLOPROTEASE WITH THROMBOSPONDIN MOTIFS PROTEASE"/>
    <property type="match status" value="1"/>
</dbReference>
<dbReference type="PROSITE" id="PS50900">
    <property type="entry name" value="PLAC"/>
    <property type="match status" value="1"/>
</dbReference>
<dbReference type="Gene3D" id="2.60.40.10">
    <property type="entry name" value="Immunoglobulins"/>
    <property type="match status" value="2"/>
</dbReference>
<dbReference type="PRINTS" id="PR01857">
    <property type="entry name" value="ADAMTSFAMILY"/>
</dbReference>
<reference evidence="9" key="1">
    <citation type="submission" date="2018-05" db="EMBL/GenBank/DDBJ databases">
        <authorList>
            <person name="Datahose"/>
        </authorList>
    </citation>
    <scope>NUCLEOTIDE SEQUENCE</scope>
</reference>
<dbReference type="Pfam" id="PF13927">
    <property type="entry name" value="Ig_3"/>
    <property type="match status" value="1"/>
</dbReference>
<dbReference type="SUPFAM" id="SSF48726">
    <property type="entry name" value="Immunoglobulin"/>
    <property type="match status" value="2"/>
</dbReference>
<dbReference type="PROSITE" id="PS50835">
    <property type="entry name" value="IG_LIKE"/>
    <property type="match status" value="2"/>
</dbReference>
<evidence type="ECO:0000313" key="9">
    <source>
        <dbReference type="Ensembl" id="ENSACLP00000086308.1"/>
    </source>
</evidence>
<dbReference type="InterPro" id="IPR003599">
    <property type="entry name" value="Ig_sub"/>
</dbReference>
<gene>
    <name evidence="9" type="primary">ADAMTSL3</name>
</gene>
<reference evidence="9" key="2">
    <citation type="submission" date="2025-08" db="UniProtKB">
        <authorList>
            <consortium name="Ensembl"/>
        </authorList>
    </citation>
    <scope>IDENTIFICATION</scope>
</reference>
<dbReference type="Pfam" id="PF00090">
    <property type="entry name" value="TSP_1"/>
    <property type="match status" value="1"/>
</dbReference>
<keyword evidence="2" id="KW-0964">Secreted</keyword>
<evidence type="ECO:0000259" key="7">
    <source>
        <dbReference type="PROSITE" id="PS50835"/>
    </source>
</evidence>
<dbReference type="Gene3D" id="2.60.120.830">
    <property type="match status" value="1"/>
</dbReference>
<organism evidence="9 10">
    <name type="scientific">Astatotilapia calliptera</name>
    <name type="common">Eastern happy</name>
    <name type="synonym">Chromis callipterus</name>
    <dbReference type="NCBI Taxonomy" id="8154"/>
    <lineage>
        <taxon>Eukaryota</taxon>
        <taxon>Metazoa</taxon>
        <taxon>Chordata</taxon>
        <taxon>Craniata</taxon>
        <taxon>Vertebrata</taxon>
        <taxon>Euteleostomi</taxon>
        <taxon>Actinopterygii</taxon>
        <taxon>Neopterygii</taxon>
        <taxon>Teleostei</taxon>
        <taxon>Neoteleostei</taxon>
        <taxon>Acanthomorphata</taxon>
        <taxon>Ovalentaria</taxon>
        <taxon>Cichlomorphae</taxon>
        <taxon>Cichliformes</taxon>
        <taxon>Cichlidae</taxon>
        <taxon>African cichlids</taxon>
        <taxon>Pseudocrenilabrinae</taxon>
        <taxon>Haplochromini</taxon>
        <taxon>Astatotilapia</taxon>
    </lineage>
</organism>
<dbReference type="CDD" id="cd00096">
    <property type="entry name" value="Ig"/>
    <property type="match status" value="1"/>
</dbReference>
<dbReference type="InterPro" id="IPR013783">
    <property type="entry name" value="Ig-like_fold"/>
</dbReference>
<keyword evidence="10" id="KW-1185">Reference proteome</keyword>
<protein>
    <recommendedName>
        <fullName evidence="11">ADAMTS-like 3</fullName>
    </recommendedName>
</protein>
<dbReference type="Proteomes" id="UP000265100">
    <property type="component" value="Chromosome 1"/>
</dbReference>
<dbReference type="Pfam" id="PF07679">
    <property type="entry name" value="I-set"/>
    <property type="match status" value="1"/>
</dbReference>
<dbReference type="InterPro" id="IPR000884">
    <property type="entry name" value="TSP1_rpt"/>
</dbReference>
<dbReference type="InterPro" id="IPR010909">
    <property type="entry name" value="PLAC"/>
</dbReference>
<feature type="disulfide bond" evidence="6">
    <location>
        <begin position="90"/>
        <end position="96"/>
    </location>
</feature>
<feature type="domain" description="PLAC" evidence="8">
    <location>
        <begin position="1421"/>
        <end position="1458"/>
    </location>
</feature>
<feature type="domain" description="Ig-like" evidence="7">
    <location>
        <begin position="1046"/>
        <end position="1157"/>
    </location>
</feature>
<dbReference type="SMART" id="SM00409">
    <property type="entry name" value="IG"/>
    <property type="match status" value="2"/>
</dbReference>
<dbReference type="Pfam" id="PF19030">
    <property type="entry name" value="TSP1_ADAMTS"/>
    <property type="match status" value="11"/>
</dbReference>
<keyword evidence="3" id="KW-0732">Signal</keyword>
<dbReference type="InterPro" id="IPR003598">
    <property type="entry name" value="Ig_sub2"/>
</dbReference>
<dbReference type="SUPFAM" id="SSF82895">
    <property type="entry name" value="TSP-1 type 1 repeat"/>
    <property type="match status" value="11"/>
</dbReference>
<dbReference type="FunFam" id="2.20.100.10:FF:000009">
    <property type="entry name" value="ADAMTS-like protein 3 isoform A"/>
    <property type="match status" value="1"/>
</dbReference>
<proteinExistence type="predicted"/>
<dbReference type="Pfam" id="PF19236">
    <property type="entry name" value="ADAMTS_CR_3"/>
    <property type="match status" value="1"/>
</dbReference>
<dbReference type="GO" id="GO:0005576">
    <property type="term" value="C:extracellular region"/>
    <property type="evidence" value="ECO:0007669"/>
    <property type="project" value="UniProtKB-SubCell"/>
</dbReference>
<dbReference type="PANTHER" id="PTHR13723:SF169">
    <property type="entry name" value="ADAMTS-LIKE PROTEIN 3"/>
    <property type="match status" value="1"/>
</dbReference>
<evidence type="ECO:0000256" key="1">
    <source>
        <dbReference type="ARBA" id="ARBA00004613"/>
    </source>
</evidence>
<feature type="domain" description="Ig-like" evidence="7">
    <location>
        <begin position="882"/>
        <end position="978"/>
    </location>
</feature>
<dbReference type="GO" id="GO:0030198">
    <property type="term" value="P:extracellular matrix organization"/>
    <property type="evidence" value="ECO:0007669"/>
    <property type="project" value="InterPro"/>
</dbReference>
<dbReference type="Gene3D" id="2.20.100.10">
    <property type="entry name" value="Thrombospondin type-1 (TSP1) repeat"/>
    <property type="match status" value="10"/>
</dbReference>
<keyword evidence="5 6" id="KW-1015">Disulfide bond</keyword>
<dbReference type="Pfam" id="PF08686">
    <property type="entry name" value="PLAC"/>
    <property type="match status" value="1"/>
</dbReference>
<dbReference type="GO" id="GO:0031012">
    <property type="term" value="C:extracellular matrix"/>
    <property type="evidence" value="ECO:0007669"/>
    <property type="project" value="TreeGrafter"/>
</dbReference>
<comment type="subcellular location">
    <subcellularLocation>
        <location evidence="1">Secreted</location>
    </subcellularLocation>
</comment>
<accession>A0AAX7VUI0</accession>
<name>A0AAX7VUI0_ASTCA</name>
<evidence type="ECO:0000256" key="3">
    <source>
        <dbReference type="ARBA" id="ARBA00022729"/>
    </source>
</evidence>
<dbReference type="InterPro" id="IPR036383">
    <property type="entry name" value="TSP1_rpt_sf"/>
</dbReference>
<dbReference type="InterPro" id="IPR045371">
    <property type="entry name" value="ADAMTS_CR_3"/>
</dbReference>
<feature type="disulfide bond" evidence="6">
    <location>
        <begin position="79"/>
        <end position="111"/>
    </location>
</feature>
<evidence type="ECO:0000256" key="6">
    <source>
        <dbReference type="PIRSR" id="PIRSR613273-3"/>
    </source>
</evidence>
<evidence type="ECO:0000256" key="2">
    <source>
        <dbReference type="ARBA" id="ARBA00022525"/>
    </source>
</evidence>
<dbReference type="GeneTree" id="ENSGT00940000158143"/>
<dbReference type="FunFam" id="2.20.100.10:FF:000025">
    <property type="entry name" value="ADAMTS like 1"/>
    <property type="match status" value="1"/>
</dbReference>
<evidence type="ECO:0000313" key="10">
    <source>
        <dbReference type="Proteomes" id="UP000265100"/>
    </source>
</evidence>
<dbReference type="SMART" id="SM00408">
    <property type="entry name" value="IGc2"/>
    <property type="match status" value="2"/>
</dbReference>
<dbReference type="InterPro" id="IPR007110">
    <property type="entry name" value="Ig-like_dom"/>
</dbReference>